<dbReference type="AlphaFoldDB" id="A0A1V9A1T7"/>
<dbReference type="GO" id="GO:0007155">
    <property type="term" value="P:cell adhesion"/>
    <property type="evidence" value="ECO:0007669"/>
    <property type="project" value="InterPro"/>
</dbReference>
<sequence>MSLDDARSLALGRGRARARDRRALVALVLTATLAVSLAAAHALRPATAGAGPGSALRVVTTTTFVDDAVRAVGGRDVSTVRLMGPGVDPHLYQAKASDLRELRRADAVVAVGLYLEGSLMRTLDAVSESTPVLYAGEAVPPEDLLSPPPGSAPEEEYDPHVWFEPRLWVHVADAITARLAALDPAHADDYRRRGADYRERVLELAGQVRAELADIPEQRRVLVTSHDAFRYFGRAFELEVVAIQGISTQQEASTADLDRVADVVAERRVPSVFVETSMPGRTLDAVLAAVRARGGEARLGAPLYSDSTGADGTPEGGYAGMLLANARRIAEGLR</sequence>
<evidence type="ECO:0000256" key="4">
    <source>
        <dbReference type="ARBA" id="ARBA00022729"/>
    </source>
</evidence>
<dbReference type="EMBL" id="MWIH01000006">
    <property type="protein sequence ID" value="OQO91008.1"/>
    <property type="molecule type" value="Genomic_DNA"/>
</dbReference>
<dbReference type="GO" id="GO:0030001">
    <property type="term" value="P:metal ion transport"/>
    <property type="evidence" value="ECO:0007669"/>
    <property type="project" value="InterPro"/>
</dbReference>
<comment type="subcellular location">
    <subcellularLocation>
        <location evidence="1">Cell envelope</location>
    </subcellularLocation>
</comment>
<protein>
    <submittedName>
        <fullName evidence="6">Manganese transporter</fullName>
    </submittedName>
</protein>
<gene>
    <name evidence="6" type="ORF">B1813_16030</name>
</gene>
<dbReference type="SUPFAM" id="SSF53807">
    <property type="entry name" value="Helical backbone' metal receptor"/>
    <property type="match status" value="1"/>
</dbReference>
<dbReference type="PRINTS" id="PR00691">
    <property type="entry name" value="ADHESINB"/>
</dbReference>
<dbReference type="PANTHER" id="PTHR42953">
    <property type="entry name" value="HIGH-AFFINITY ZINC UPTAKE SYSTEM PROTEIN ZNUA-RELATED"/>
    <property type="match status" value="1"/>
</dbReference>
<dbReference type="PRINTS" id="PR00690">
    <property type="entry name" value="ADHESNFAMILY"/>
</dbReference>
<dbReference type="STRING" id="1962155.B1813_16030"/>
<dbReference type="InterPro" id="IPR050492">
    <property type="entry name" value="Bact_metal-bind_prot9"/>
</dbReference>
<dbReference type="PROSITE" id="PS51318">
    <property type="entry name" value="TAT"/>
    <property type="match status" value="1"/>
</dbReference>
<reference evidence="6 7" key="1">
    <citation type="submission" date="2017-02" db="EMBL/GenBank/DDBJ databases">
        <title>Draft genome of Saccharomonospora sp. 154.</title>
        <authorList>
            <person name="Alonso-Carmona G.S."/>
            <person name="De La Haba R."/>
            <person name="Vera-Gargallo B."/>
            <person name="Sandoval-Trujillo A.H."/>
            <person name="Ramirez-Duran N."/>
            <person name="Ventosa A."/>
        </authorList>
    </citation>
    <scope>NUCLEOTIDE SEQUENCE [LARGE SCALE GENOMIC DNA]</scope>
    <source>
        <strain evidence="6 7">LRS4.154</strain>
    </source>
</reference>
<dbReference type="GO" id="GO:0030313">
    <property type="term" value="C:cell envelope"/>
    <property type="evidence" value="ECO:0007669"/>
    <property type="project" value="UniProtKB-SubCell"/>
</dbReference>
<evidence type="ECO:0000256" key="5">
    <source>
        <dbReference type="RuleBase" id="RU003512"/>
    </source>
</evidence>
<dbReference type="Pfam" id="PF01297">
    <property type="entry name" value="ZnuA"/>
    <property type="match status" value="1"/>
</dbReference>
<name>A0A1V9A1T7_SACPI</name>
<accession>A0A1V9A1T7</accession>
<dbReference type="Proteomes" id="UP000192591">
    <property type="component" value="Unassembled WGS sequence"/>
</dbReference>
<dbReference type="InterPro" id="IPR006128">
    <property type="entry name" value="Lipoprotein_PsaA-like"/>
</dbReference>
<organism evidence="6 7">
    <name type="scientific">Saccharomonospora piscinae</name>
    <dbReference type="NCBI Taxonomy" id="687388"/>
    <lineage>
        <taxon>Bacteria</taxon>
        <taxon>Bacillati</taxon>
        <taxon>Actinomycetota</taxon>
        <taxon>Actinomycetes</taxon>
        <taxon>Pseudonocardiales</taxon>
        <taxon>Pseudonocardiaceae</taxon>
        <taxon>Saccharomonospora</taxon>
    </lineage>
</organism>
<keyword evidence="7" id="KW-1185">Reference proteome</keyword>
<keyword evidence="2 5" id="KW-0813">Transport</keyword>
<comment type="similarity">
    <text evidence="5">Belongs to the bacterial solute-binding protein 9 family.</text>
</comment>
<dbReference type="GO" id="GO:0046872">
    <property type="term" value="F:metal ion binding"/>
    <property type="evidence" value="ECO:0007669"/>
    <property type="project" value="UniProtKB-KW"/>
</dbReference>
<evidence type="ECO:0000313" key="7">
    <source>
        <dbReference type="Proteomes" id="UP000192591"/>
    </source>
</evidence>
<evidence type="ECO:0000256" key="2">
    <source>
        <dbReference type="ARBA" id="ARBA00022448"/>
    </source>
</evidence>
<dbReference type="RefSeq" id="WP_252365268.1">
    <property type="nucleotide sequence ID" value="NZ_MWIH01000006.1"/>
</dbReference>
<dbReference type="InterPro" id="IPR006127">
    <property type="entry name" value="ZnuA-like"/>
</dbReference>
<keyword evidence="4" id="KW-0732">Signal</keyword>
<evidence type="ECO:0000256" key="1">
    <source>
        <dbReference type="ARBA" id="ARBA00004196"/>
    </source>
</evidence>
<proteinExistence type="inferred from homology"/>
<dbReference type="PANTHER" id="PTHR42953:SF1">
    <property type="entry name" value="METAL-BINDING PROTEIN HI_0362-RELATED"/>
    <property type="match status" value="1"/>
</dbReference>
<keyword evidence="3" id="KW-0479">Metal-binding</keyword>
<dbReference type="InterPro" id="IPR006129">
    <property type="entry name" value="AdhesinB"/>
</dbReference>
<dbReference type="Gene3D" id="3.40.50.1980">
    <property type="entry name" value="Nitrogenase molybdenum iron protein domain"/>
    <property type="match status" value="2"/>
</dbReference>
<comment type="caution">
    <text evidence="6">The sequence shown here is derived from an EMBL/GenBank/DDBJ whole genome shotgun (WGS) entry which is preliminary data.</text>
</comment>
<dbReference type="InterPro" id="IPR006311">
    <property type="entry name" value="TAT_signal"/>
</dbReference>
<evidence type="ECO:0000313" key="6">
    <source>
        <dbReference type="EMBL" id="OQO91008.1"/>
    </source>
</evidence>
<evidence type="ECO:0000256" key="3">
    <source>
        <dbReference type="ARBA" id="ARBA00022723"/>
    </source>
</evidence>